<sequence length="65" mass="6734">MRITADTSRCVGAGMCVLTAPALFDQDEDDGTVVVLDPAPPPAVQPAARRAVRSCPSGALSIEEH</sequence>
<evidence type="ECO:0000256" key="6">
    <source>
        <dbReference type="ARBA" id="ARBA00023014"/>
    </source>
</evidence>
<dbReference type="SUPFAM" id="SSF54862">
    <property type="entry name" value="4Fe-4S ferredoxins"/>
    <property type="match status" value="1"/>
</dbReference>
<comment type="caution">
    <text evidence="10">The sequence shown here is derived from an EMBL/GenBank/DDBJ whole genome shotgun (WGS) entry which is preliminary data.</text>
</comment>
<evidence type="ECO:0000256" key="3">
    <source>
        <dbReference type="ARBA" id="ARBA00022723"/>
    </source>
</evidence>
<keyword evidence="6 8" id="KW-0411">Iron-sulfur</keyword>
<keyword evidence="4 8" id="KW-0249">Electron transport</keyword>
<comment type="function">
    <text evidence="8">Ferredoxins are iron-sulfur proteins that transfer electrons in a wide variety of metabolic reactions.</text>
</comment>
<keyword evidence="11" id="KW-1185">Reference proteome</keyword>
<dbReference type="InterPro" id="IPR051269">
    <property type="entry name" value="Fe-S_cluster_ET"/>
</dbReference>
<dbReference type="Pfam" id="PF13370">
    <property type="entry name" value="Fer4_13"/>
    <property type="match status" value="1"/>
</dbReference>
<dbReference type="RefSeq" id="WP_184980769.1">
    <property type="nucleotide sequence ID" value="NZ_BAAALO010000005.1"/>
</dbReference>
<dbReference type="PANTHER" id="PTHR36923">
    <property type="entry name" value="FERREDOXIN"/>
    <property type="match status" value="1"/>
</dbReference>
<keyword evidence="2 8" id="KW-0813">Transport</keyword>
<evidence type="ECO:0000256" key="4">
    <source>
        <dbReference type="ARBA" id="ARBA00022982"/>
    </source>
</evidence>
<dbReference type="Proteomes" id="UP000555564">
    <property type="component" value="Unassembled WGS sequence"/>
</dbReference>
<keyword evidence="7" id="KW-0003">3Fe-4S</keyword>
<dbReference type="GO" id="GO:0005506">
    <property type="term" value="F:iron ion binding"/>
    <property type="evidence" value="ECO:0007669"/>
    <property type="project" value="UniProtKB-UniRule"/>
</dbReference>
<evidence type="ECO:0000256" key="5">
    <source>
        <dbReference type="ARBA" id="ARBA00023004"/>
    </source>
</evidence>
<reference evidence="10 11" key="1">
    <citation type="submission" date="2020-08" db="EMBL/GenBank/DDBJ databases">
        <title>Sequencing the genomes of 1000 actinobacteria strains.</title>
        <authorList>
            <person name="Klenk H.-P."/>
        </authorList>
    </citation>
    <scope>NUCLEOTIDE SEQUENCE [LARGE SCALE GENOMIC DNA]</scope>
    <source>
        <strain evidence="10 11">DSM 44936</strain>
    </source>
</reference>
<evidence type="ECO:0000256" key="7">
    <source>
        <dbReference type="ARBA" id="ARBA00023291"/>
    </source>
</evidence>
<accession>A0A7X0IDD5</accession>
<dbReference type="GO" id="GO:0009055">
    <property type="term" value="F:electron transfer activity"/>
    <property type="evidence" value="ECO:0007669"/>
    <property type="project" value="UniProtKB-UniRule"/>
</dbReference>
<dbReference type="Gene3D" id="3.30.70.20">
    <property type="match status" value="1"/>
</dbReference>
<evidence type="ECO:0000256" key="1">
    <source>
        <dbReference type="ARBA" id="ARBA00001927"/>
    </source>
</evidence>
<name>A0A7X0IDD5_9ACTN</name>
<dbReference type="InterPro" id="IPR017896">
    <property type="entry name" value="4Fe4S_Fe-S-bd"/>
</dbReference>
<dbReference type="GO" id="GO:0051538">
    <property type="term" value="F:3 iron, 4 sulfur cluster binding"/>
    <property type="evidence" value="ECO:0007669"/>
    <property type="project" value="UniProtKB-KW"/>
</dbReference>
<dbReference type="PROSITE" id="PS51379">
    <property type="entry name" value="4FE4S_FER_2"/>
    <property type="match status" value="1"/>
</dbReference>
<feature type="domain" description="4Fe-4S ferredoxin-type" evidence="9">
    <location>
        <begin position="1"/>
        <end position="29"/>
    </location>
</feature>
<evidence type="ECO:0000256" key="8">
    <source>
        <dbReference type="RuleBase" id="RU368020"/>
    </source>
</evidence>
<dbReference type="EMBL" id="JACHIU010000001">
    <property type="protein sequence ID" value="MBB6473189.1"/>
    <property type="molecule type" value="Genomic_DNA"/>
</dbReference>
<organism evidence="10 11">
    <name type="scientific">Sphaerisporangium rubeum</name>
    <dbReference type="NCBI Taxonomy" id="321317"/>
    <lineage>
        <taxon>Bacteria</taxon>
        <taxon>Bacillati</taxon>
        <taxon>Actinomycetota</taxon>
        <taxon>Actinomycetes</taxon>
        <taxon>Streptosporangiales</taxon>
        <taxon>Streptosporangiaceae</taxon>
        <taxon>Sphaerisporangium</taxon>
    </lineage>
</organism>
<keyword evidence="5 8" id="KW-0408">Iron</keyword>
<dbReference type="AlphaFoldDB" id="A0A7X0IDD5"/>
<gene>
    <name evidence="10" type="ORF">BJ992_002620</name>
</gene>
<evidence type="ECO:0000259" key="9">
    <source>
        <dbReference type="PROSITE" id="PS51379"/>
    </source>
</evidence>
<protein>
    <recommendedName>
        <fullName evidence="8">Ferredoxin</fullName>
    </recommendedName>
</protein>
<evidence type="ECO:0000313" key="11">
    <source>
        <dbReference type="Proteomes" id="UP000555564"/>
    </source>
</evidence>
<keyword evidence="3 8" id="KW-0479">Metal-binding</keyword>
<proteinExistence type="predicted"/>
<dbReference type="InterPro" id="IPR001080">
    <property type="entry name" value="3Fe4S_ferredoxin"/>
</dbReference>
<evidence type="ECO:0000313" key="10">
    <source>
        <dbReference type="EMBL" id="MBB6473189.1"/>
    </source>
</evidence>
<dbReference type="PANTHER" id="PTHR36923:SF3">
    <property type="entry name" value="FERREDOXIN"/>
    <property type="match status" value="1"/>
</dbReference>
<dbReference type="PRINTS" id="PR00352">
    <property type="entry name" value="3FE4SFRDOXIN"/>
</dbReference>
<comment type="cofactor">
    <cofactor evidence="1">
        <name>[3Fe-4S] cluster</name>
        <dbReference type="ChEBI" id="CHEBI:21137"/>
    </cofactor>
</comment>
<evidence type="ECO:0000256" key="2">
    <source>
        <dbReference type="ARBA" id="ARBA00022448"/>
    </source>
</evidence>